<protein>
    <submittedName>
        <fullName evidence="2">Uncharacterized protein</fullName>
    </submittedName>
</protein>
<name>A0A9P7URK7_9AGAR</name>
<keyword evidence="3" id="KW-1185">Reference proteome</keyword>
<dbReference type="RefSeq" id="XP_043006666.1">
    <property type="nucleotide sequence ID" value="XM_043160814.1"/>
</dbReference>
<evidence type="ECO:0000313" key="3">
    <source>
        <dbReference type="Proteomes" id="UP001049176"/>
    </source>
</evidence>
<comment type="caution">
    <text evidence="2">The sequence shown here is derived from an EMBL/GenBank/DDBJ whole genome shotgun (WGS) entry which is preliminary data.</text>
</comment>
<dbReference type="AlphaFoldDB" id="A0A9P7URK7"/>
<gene>
    <name evidence="2" type="ORF">E1B28_011800</name>
</gene>
<evidence type="ECO:0000256" key="1">
    <source>
        <dbReference type="SAM" id="MobiDB-lite"/>
    </source>
</evidence>
<organism evidence="2 3">
    <name type="scientific">Marasmius oreades</name>
    <name type="common">fairy-ring Marasmius</name>
    <dbReference type="NCBI Taxonomy" id="181124"/>
    <lineage>
        <taxon>Eukaryota</taxon>
        <taxon>Fungi</taxon>
        <taxon>Dikarya</taxon>
        <taxon>Basidiomycota</taxon>
        <taxon>Agaricomycotina</taxon>
        <taxon>Agaricomycetes</taxon>
        <taxon>Agaricomycetidae</taxon>
        <taxon>Agaricales</taxon>
        <taxon>Marasmiineae</taxon>
        <taxon>Marasmiaceae</taxon>
        <taxon>Marasmius</taxon>
    </lineage>
</organism>
<sequence>MIKFAHSTQPNKSTDNLELRRAQHFLLSTSFSPPPSRNCSSVRFDQSLELKSHDDSQAHSAASSLTCPRHSRSSEEPVALDSNAQILTSLPRVGACCHPNRKKLICACMEGPFFRQKSNHRASKCSNNPALKSLTLPSSPCVWEATRSPILHVCPRRSRWPSHMYLHS</sequence>
<evidence type="ECO:0000313" key="2">
    <source>
        <dbReference type="EMBL" id="KAG7090196.1"/>
    </source>
</evidence>
<accession>A0A9P7URK7</accession>
<reference evidence="2" key="1">
    <citation type="journal article" date="2021" name="Genome Biol. Evol.">
        <title>The assembled and annotated genome of the fairy-ring fungus Marasmius oreades.</title>
        <authorList>
            <person name="Hiltunen M."/>
            <person name="Ament-Velasquez S.L."/>
            <person name="Johannesson H."/>
        </authorList>
    </citation>
    <scope>NUCLEOTIDE SEQUENCE</scope>
    <source>
        <strain evidence="2">03SP1</strain>
    </source>
</reference>
<dbReference type="EMBL" id="CM032187">
    <property type="protein sequence ID" value="KAG7090196.1"/>
    <property type="molecule type" value="Genomic_DNA"/>
</dbReference>
<dbReference type="GeneID" id="66080875"/>
<dbReference type="KEGG" id="more:E1B28_011800"/>
<dbReference type="Proteomes" id="UP001049176">
    <property type="component" value="Chromosome 7"/>
</dbReference>
<feature type="region of interest" description="Disordered" evidence="1">
    <location>
        <begin position="52"/>
        <end position="74"/>
    </location>
</feature>
<proteinExistence type="predicted"/>